<sequence length="71" mass="8444">MKPDDTPPHPHFLKTTYPFILKLRHRFFFLQRREKVASSLHWTIDFRKLTSIARSISIGGYIIIKSSWVCI</sequence>
<evidence type="ECO:0000313" key="1">
    <source>
        <dbReference type="EMBL" id="VFU42230.1"/>
    </source>
</evidence>
<accession>A0A6N2LPY2</accession>
<organism evidence="1">
    <name type="scientific">Salix viminalis</name>
    <name type="common">Common osier</name>
    <name type="synonym">Basket willow</name>
    <dbReference type="NCBI Taxonomy" id="40686"/>
    <lineage>
        <taxon>Eukaryota</taxon>
        <taxon>Viridiplantae</taxon>
        <taxon>Streptophyta</taxon>
        <taxon>Embryophyta</taxon>
        <taxon>Tracheophyta</taxon>
        <taxon>Spermatophyta</taxon>
        <taxon>Magnoliopsida</taxon>
        <taxon>eudicotyledons</taxon>
        <taxon>Gunneridae</taxon>
        <taxon>Pentapetalae</taxon>
        <taxon>rosids</taxon>
        <taxon>fabids</taxon>
        <taxon>Malpighiales</taxon>
        <taxon>Salicaceae</taxon>
        <taxon>Saliceae</taxon>
        <taxon>Salix</taxon>
    </lineage>
</organism>
<name>A0A6N2LPY2_SALVM</name>
<proteinExistence type="predicted"/>
<dbReference type="EMBL" id="CAADRP010001574">
    <property type="protein sequence ID" value="VFU42230.1"/>
    <property type="molecule type" value="Genomic_DNA"/>
</dbReference>
<reference evidence="1" key="1">
    <citation type="submission" date="2019-03" db="EMBL/GenBank/DDBJ databases">
        <authorList>
            <person name="Mank J."/>
            <person name="Almeida P."/>
        </authorList>
    </citation>
    <scope>NUCLEOTIDE SEQUENCE</scope>
    <source>
        <strain evidence="1">78183</strain>
    </source>
</reference>
<protein>
    <submittedName>
        <fullName evidence="1">Uncharacterized protein</fullName>
    </submittedName>
</protein>
<gene>
    <name evidence="1" type="ORF">SVIM_LOCUS251900</name>
</gene>
<dbReference type="AlphaFoldDB" id="A0A6N2LPY2"/>